<keyword evidence="2" id="KW-1185">Reference proteome</keyword>
<dbReference type="EMBL" id="JACXVP010000007">
    <property type="protein sequence ID" value="KAG5595479.1"/>
    <property type="molecule type" value="Genomic_DNA"/>
</dbReference>
<evidence type="ECO:0000313" key="2">
    <source>
        <dbReference type="Proteomes" id="UP000824120"/>
    </source>
</evidence>
<dbReference type="AlphaFoldDB" id="A0A9J5Y6F3"/>
<sequence>MKEVKSHLGNLQSKVEPRRIKNINMEILMWQIPRYESLIDENFSYFHPWTLLVRVNSDALVHNNFIQVLLDERKDWERVLENGKQCEHSDNMCWHYFLKGFKILESTTSKHILEFQW</sequence>
<dbReference type="OrthoDB" id="1304395at2759"/>
<evidence type="ECO:0000313" key="1">
    <source>
        <dbReference type="EMBL" id="KAG5595479.1"/>
    </source>
</evidence>
<name>A0A9J5Y6F3_SOLCO</name>
<protein>
    <submittedName>
        <fullName evidence="1">Uncharacterized protein</fullName>
    </submittedName>
</protein>
<gene>
    <name evidence="1" type="ORF">H5410_036711</name>
</gene>
<dbReference type="Proteomes" id="UP000824120">
    <property type="component" value="Chromosome 7"/>
</dbReference>
<comment type="caution">
    <text evidence="1">The sequence shown here is derived from an EMBL/GenBank/DDBJ whole genome shotgun (WGS) entry which is preliminary data.</text>
</comment>
<reference evidence="1 2" key="1">
    <citation type="submission" date="2020-09" db="EMBL/GenBank/DDBJ databases">
        <title>De no assembly of potato wild relative species, Solanum commersonii.</title>
        <authorList>
            <person name="Cho K."/>
        </authorList>
    </citation>
    <scope>NUCLEOTIDE SEQUENCE [LARGE SCALE GENOMIC DNA]</scope>
    <source>
        <strain evidence="1">LZ3.2</strain>
        <tissue evidence="1">Leaf</tissue>
    </source>
</reference>
<proteinExistence type="predicted"/>
<accession>A0A9J5Y6F3</accession>
<organism evidence="1 2">
    <name type="scientific">Solanum commersonii</name>
    <name type="common">Commerson's wild potato</name>
    <name type="synonym">Commerson's nightshade</name>
    <dbReference type="NCBI Taxonomy" id="4109"/>
    <lineage>
        <taxon>Eukaryota</taxon>
        <taxon>Viridiplantae</taxon>
        <taxon>Streptophyta</taxon>
        <taxon>Embryophyta</taxon>
        <taxon>Tracheophyta</taxon>
        <taxon>Spermatophyta</taxon>
        <taxon>Magnoliopsida</taxon>
        <taxon>eudicotyledons</taxon>
        <taxon>Gunneridae</taxon>
        <taxon>Pentapetalae</taxon>
        <taxon>asterids</taxon>
        <taxon>lamiids</taxon>
        <taxon>Solanales</taxon>
        <taxon>Solanaceae</taxon>
        <taxon>Solanoideae</taxon>
        <taxon>Solaneae</taxon>
        <taxon>Solanum</taxon>
    </lineage>
</organism>